<dbReference type="EMBL" id="CAJZBQ010000011">
    <property type="protein sequence ID" value="CAG9313808.1"/>
    <property type="molecule type" value="Genomic_DNA"/>
</dbReference>
<dbReference type="Proteomes" id="UP001162131">
    <property type="component" value="Unassembled WGS sequence"/>
</dbReference>
<dbReference type="AlphaFoldDB" id="A0AAU9IKV5"/>
<evidence type="ECO:0000313" key="2">
    <source>
        <dbReference type="Proteomes" id="UP001162131"/>
    </source>
</evidence>
<accession>A0AAU9IKV5</accession>
<sequence>MNNYCITFWRNPYCGRPWSFIEFLNHLKSYRSNNHKRAKSHNVREILHSPAAKKLIKWILSRFRIILYMANKNAYEFI</sequence>
<name>A0AAU9IKV5_9CILI</name>
<evidence type="ECO:0008006" key="3">
    <source>
        <dbReference type="Google" id="ProtNLM"/>
    </source>
</evidence>
<protein>
    <recommendedName>
        <fullName evidence="3">Maturase K</fullName>
    </recommendedName>
</protein>
<reference evidence="1" key="1">
    <citation type="submission" date="2021-09" db="EMBL/GenBank/DDBJ databases">
        <authorList>
            <consortium name="AG Swart"/>
            <person name="Singh M."/>
            <person name="Singh A."/>
            <person name="Seah K."/>
            <person name="Emmerich C."/>
        </authorList>
    </citation>
    <scope>NUCLEOTIDE SEQUENCE</scope>
    <source>
        <strain evidence="1">ATCC30299</strain>
    </source>
</reference>
<gene>
    <name evidence="1" type="ORF">BSTOLATCC_MIC9612</name>
</gene>
<evidence type="ECO:0000313" key="1">
    <source>
        <dbReference type="EMBL" id="CAG9313808.1"/>
    </source>
</evidence>
<proteinExistence type="predicted"/>
<organism evidence="1 2">
    <name type="scientific">Blepharisma stoltei</name>
    <dbReference type="NCBI Taxonomy" id="1481888"/>
    <lineage>
        <taxon>Eukaryota</taxon>
        <taxon>Sar</taxon>
        <taxon>Alveolata</taxon>
        <taxon>Ciliophora</taxon>
        <taxon>Postciliodesmatophora</taxon>
        <taxon>Heterotrichea</taxon>
        <taxon>Heterotrichida</taxon>
        <taxon>Blepharismidae</taxon>
        <taxon>Blepharisma</taxon>
    </lineage>
</organism>
<comment type="caution">
    <text evidence="1">The sequence shown here is derived from an EMBL/GenBank/DDBJ whole genome shotgun (WGS) entry which is preliminary data.</text>
</comment>
<keyword evidence="2" id="KW-1185">Reference proteome</keyword>